<evidence type="ECO:0000256" key="3">
    <source>
        <dbReference type="RuleBase" id="RU367036"/>
    </source>
</evidence>
<organism evidence="5 6">
    <name type="scientific">Plakobranchus ocellatus</name>
    <dbReference type="NCBI Taxonomy" id="259542"/>
    <lineage>
        <taxon>Eukaryota</taxon>
        <taxon>Metazoa</taxon>
        <taxon>Spiralia</taxon>
        <taxon>Lophotrochozoa</taxon>
        <taxon>Mollusca</taxon>
        <taxon>Gastropoda</taxon>
        <taxon>Heterobranchia</taxon>
        <taxon>Euthyneura</taxon>
        <taxon>Panpulmonata</taxon>
        <taxon>Sacoglossa</taxon>
        <taxon>Placobranchoidea</taxon>
        <taxon>Plakobranchidae</taxon>
        <taxon>Plakobranchus</taxon>
    </lineage>
</organism>
<evidence type="ECO:0000256" key="2">
    <source>
        <dbReference type="PIRSR" id="PIRSR639126-1"/>
    </source>
</evidence>
<sequence>MTTTMDNPTTTHLAFMYGTLKSTEANHRVLFDKDPAGVAFVGQGQTAELFPLVVTTPFNIPFLLYKEETGKQVQGEIYQISERTLNLLDDFEGHPDFYERRKVKAELLTDSEGRPLDDSPKLVDVWLYGLPRFKKSLLELPYLPTYKGDGVVAPKYKVYSPDIDGPLDKYLHEV</sequence>
<accession>A0AAV4BLF8</accession>
<keyword evidence="6" id="KW-1185">Reference proteome</keyword>
<dbReference type="GO" id="GO:0005829">
    <property type="term" value="C:cytosol"/>
    <property type="evidence" value="ECO:0007669"/>
    <property type="project" value="TreeGrafter"/>
</dbReference>
<comment type="similarity">
    <text evidence="1 3">Belongs to the gamma-glutamylcyclotransferase family.</text>
</comment>
<protein>
    <recommendedName>
        <fullName evidence="3">Gamma-glutamylcyclotransferase family protein</fullName>
    </recommendedName>
</protein>
<dbReference type="AlphaFoldDB" id="A0AAV4BLF8"/>
<dbReference type="InterPro" id="IPR039126">
    <property type="entry name" value="GGACT"/>
</dbReference>
<feature type="active site" description="Proton acceptor" evidence="2">
    <location>
        <position position="92"/>
    </location>
</feature>
<dbReference type="Proteomes" id="UP000735302">
    <property type="component" value="Unassembled WGS sequence"/>
</dbReference>
<comment type="caution">
    <text evidence="5">The sequence shown here is derived from an EMBL/GenBank/DDBJ whole genome shotgun (WGS) entry which is preliminary data.</text>
</comment>
<dbReference type="CDD" id="cd06661">
    <property type="entry name" value="GGCT_like"/>
    <property type="match status" value="1"/>
</dbReference>
<dbReference type="Pfam" id="PF06094">
    <property type="entry name" value="GGACT"/>
    <property type="match status" value="1"/>
</dbReference>
<dbReference type="PANTHER" id="PTHR12510">
    <property type="entry name" value="TROPONIN C-AKIN-1 PROTEIN"/>
    <property type="match status" value="1"/>
</dbReference>
<feature type="domain" description="Gamma-glutamylcyclotransferase AIG2-like" evidence="4">
    <location>
        <begin position="15"/>
        <end position="132"/>
    </location>
</feature>
<dbReference type="Gene3D" id="3.10.490.10">
    <property type="entry name" value="Gamma-glutamyl cyclotransferase-like"/>
    <property type="match status" value="1"/>
</dbReference>
<dbReference type="InterPro" id="IPR013024">
    <property type="entry name" value="GGCT-like"/>
</dbReference>
<dbReference type="InterPro" id="IPR009288">
    <property type="entry name" value="AIG2-like_dom"/>
</dbReference>
<dbReference type="GO" id="GO:0061929">
    <property type="term" value="F:gamma-glutamylaminecyclotransferase activity"/>
    <property type="evidence" value="ECO:0007669"/>
    <property type="project" value="InterPro"/>
</dbReference>
<dbReference type="SUPFAM" id="SSF110857">
    <property type="entry name" value="Gamma-glutamyl cyclotransferase-like"/>
    <property type="match status" value="1"/>
</dbReference>
<gene>
    <name evidence="5" type="ORF">PoB_004626200</name>
</gene>
<evidence type="ECO:0000313" key="5">
    <source>
        <dbReference type="EMBL" id="GFO19757.1"/>
    </source>
</evidence>
<name>A0AAV4BLF8_9GAST</name>
<dbReference type="PANTHER" id="PTHR12510:SF4">
    <property type="entry name" value="GAMMA-GLUTAMYLAMINECYCLOTRANSFERASE"/>
    <property type="match status" value="1"/>
</dbReference>
<proteinExistence type="inferred from homology"/>
<reference evidence="5 6" key="1">
    <citation type="journal article" date="2021" name="Elife">
        <title>Chloroplast acquisition without the gene transfer in kleptoplastic sea slugs, Plakobranchus ocellatus.</title>
        <authorList>
            <person name="Maeda T."/>
            <person name="Takahashi S."/>
            <person name="Yoshida T."/>
            <person name="Shimamura S."/>
            <person name="Takaki Y."/>
            <person name="Nagai Y."/>
            <person name="Toyoda A."/>
            <person name="Suzuki Y."/>
            <person name="Arimoto A."/>
            <person name="Ishii H."/>
            <person name="Satoh N."/>
            <person name="Nishiyama T."/>
            <person name="Hasebe M."/>
            <person name="Maruyama T."/>
            <person name="Minagawa J."/>
            <person name="Obokata J."/>
            <person name="Shigenobu S."/>
        </authorList>
    </citation>
    <scope>NUCLEOTIDE SEQUENCE [LARGE SCALE GENOMIC DNA]</scope>
</reference>
<evidence type="ECO:0000313" key="6">
    <source>
        <dbReference type="Proteomes" id="UP000735302"/>
    </source>
</evidence>
<dbReference type="InterPro" id="IPR036568">
    <property type="entry name" value="GGCT-like_sf"/>
</dbReference>
<evidence type="ECO:0000259" key="4">
    <source>
        <dbReference type="Pfam" id="PF06094"/>
    </source>
</evidence>
<evidence type="ECO:0000256" key="1">
    <source>
        <dbReference type="ARBA" id="ARBA00008861"/>
    </source>
</evidence>
<dbReference type="EMBL" id="BLXT01005083">
    <property type="protein sequence ID" value="GFO19757.1"/>
    <property type="molecule type" value="Genomic_DNA"/>
</dbReference>